<reference evidence="1 2" key="1">
    <citation type="submission" date="2020-04" db="EMBL/GenBank/DDBJ databases">
        <title>Genome sequencing of Rosenbergiella species.</title>
        <authorList>
            <person name="Alvarez-Perez S."/>
            <person name="Lievens B."/>
        </authorList>
    </citation>
    <scope>NUCLEOTIDE SEQUENCE [LARGE SCALE GENOMIC DNA]</scope>
    <source>
        <strain evidence="1 2">CdVSA20.1</strain>
    </source>
</reference>
<sequence length="84" mass="9622">MNGCGFFLQKFIIFIRVLQRGMNNDFINTMQIEGAIGQTVLELLERKQSITLPYLLEALREHSTDDYAQQAEKLLKNAFTIQAA</sequence>
<dbReference type="EMBL" id="JABBFO010000009">
    <property type="protein sequence ID" value="MBT0727800.1"/>
    <property type="molecule type" value="Genomic_DNA"/>
</dbReference>
<proteinExistence type="predicted"/>
<name>A0ABS5T8G5_9GAMM</name>
<comment type="caution">
    <text evidence="1">The sequence shown here is derived from an EMBL/GenBank/DDBJ whole genome shotgun (WGS) entry which is preliminary data.</text>
</comment>
<dbReference type="Proteomes" id="UP000786875">
    <property type="component" value="Unassembled WGS sequence"/>
</dbReference>
<dbReference type="RefSeq" id="WP_214214608.1">
    <property type="nucleotide sequence ID" value="NZ_JABBFO010000009.1"/>
</dbReference>
<evidence type="ECO:0000313" key="1">
    <source>
        <dbReference type="EMBL" id="MBT0727800.1"/>
    </source>
</evidence>
<gene>
    <name evidence="1" type="ORF">HGT73_10535</name>
</gene>
<accession>A0ABS5T8G5</accession>
<protein>
    <recommendedName>
        <fullName evidence="3">Biofilm development protein YmgB/AriR</fullName>
    </recommendedName>
</protein>
<organism evidence="1 2">
    <name type="scientific">Rosenbergiella australiborealis</name>
    <dbReference type="NCBI Taxonomy" id="1544696"/>
    <lineage>
        <taxon>Bacteria</taxon>
        <taxon>Pseudomonadati</taxon>
        <taxon>Pseudomonadota</taxon>
        <taxon>Gammaproteobacteria</taxon>
        <taxon>Enterobacterales</taxon>
        <taxon>Erwiniaceae</taxon>
        <taxon>Rosenbergiella</taxon>
    </lineage>
</organism>
<keyword evidence="2" id="KW-1185">Reference proteome</keyword>
<evidence type="ECO:0000313" key="2">
    <source>
        <dbReference type="Proteomes" id="UP000786875"/>
    </source>
</evidence>
<evidence type="ECO:0008006" key="3">
    <source>
        <dbReference type="Google" id="ProtNLM"/>
    </source>
</evidence>